<dbReference type="SUPFAM" id="SSF54285">
    <property type="entry name" value="MoaD/ThiS"/>
    <property type="match status" value="1"/>
</dbReference>
<dbReference type="AlphaFoldDB" id="A0A1W1CB29"/>
<dbReference type="InterPro" id="IPR010035">
    <property type="entry name" value="Thi_S"/>
</dbReference>
<accession>A0A1W1CB29</accession>
<dbReference type="NCBIfam" id="TIGR01683">
    <property type="entry name" value="thiS"/>
    <property type="match status" value="1"/>
</dbReference>
<dbReference type="PANTHER" id="PTHR34472:SF1">
    <property type="entry name" value="SULFUR CARRIER PROTEIN THIS"/>
    <property type="match status" value="1"/>
</dbReference>
<protein>
    <recommendedName>
        <fullName evidence="2">Sulfur carrier protein ThiS</fullName>
    </recommendedName>
</protein>
<dbReference type="CDD" id="cd00565">
    <property type="entry name" value="Ubl_ThiS"/>
    <property type="match status" value="1"/>
</dbReference>
<dbReference type="InterPro" id="IPR012675">
    <property type="entry name" value="Beta-grasp_dom_sf"/>
</dbReference>
<gene>
    <name evidence="1" type="ORF">MNB_SV-3-1615</name>
</gene>
<sequence length="67" mass="7273">MIEIIVNGKRKTIPEGLNIKKMIEAIEHKGEGFAVALNGMFVALSTYETTIVKDNDSIEILSPVQGG</sequence>
<name>A0A1W1CB29_9ZZZZ</name>
<reference evidence="1" key="1">
    <citation type="submission" date="2016-10" db="EMBL/GenBank/DDBJ databases">
        <authorList>
            <person name="de Groot N.N."/>
        </authorList>
    </citation>
    <scope>NUCLEOTIDE SEQUENCE</scope>
</reference>
<organism evidence="1">
    <name type="scientific">hydrothermal vent metagenome</name>
    <dbReference type="NCBI Taxonomy" id="652676"/>
    <lineage>
        <taxon>unclassified sequences</taxon>
        <taxon>metagenomes</taxon>
        <taxon>ecological metagenomes</taxon>
    </lineage>
</organism>
<evidence type="ECO:0008006" key="2">
    <source>
        <dbReference type="Google" id="ProtNLM"/>
    </source>
</evidence>
<dbReference type="Pfam" id="PF02597">
    <property type="entry name" value="ThiS"/>
    <property type="match status" value="1"/>
</dbReference>
<proteinExistence type="predicted"/>
<dbReference type="InterPro" id="IPR003749">
    <property type="entry name" value="ThiS/MoaD-like"/>
</dbReference>
<dbReference type="Gene3D" id="3.10.20.30">
    <property type="match status" value="1"/>
</dbReference>
<dbReference type="PANTHER" id="PTHR34472">
    <property type="entry name" value="SULFUR CARRIER PROTEIN THIS"/>
    <property type="match status" value="1"/>
</dbReference>
<dbReference type="EMBL" id="FPHI01000023">
    <property type="protein sequence ID" value="SFV62996.1"/>
    <property type="molecule type" value="Genomic_DNA"/>
</dbReference>
<dbReference type="InterPro" id="IPR016155">
    <property type="entry name" value="Mopterin_synth/thiamin_S_b"/>
</dbReference>
<evidence type="ECO:0000313" key="1">
    <source>
        <dbReference type="EMBL" id="SFV62996.1"/>
    </source>
</evidence>